<dbReference type="EMBL" id="LR812955">
    <property type="protein sequence ID" value="CAC9488511.1"/>
    <property type="molecule type" value="Genomic_DNA"/>
</dbReference>
<sequence length="136" mass="14356">MRKPEHGTLQSSLRPRSGRRQGSQREGKTLPAHSRSAQLNVCSRFVATDRATPCGQRGSSHPNAPRHQLQFGSSHPNERFSGGRVPILKAGPSRGSLAPISCYAAGLFGRPSDKAAPAFAASALALGSAPRMMTSP</sequence>
<gene>
    <name evidence="2" type="ORF">LINF_220021000</name>
</gene>
<evidence type="ECO:0000256" key="1">
    <source>
        <dbReference type="SAM" id="MobiDB-lite"/>
    </source>
</evidence>
<name>A0A6L0XDK0_LEIIN</name>
<accession>A0A6L0XDK0</accession>
<dbReference type="VEuPathDB" id="TriTrypDB:LINF_220021000"/>
<organism evidence="2 3">
    <name type="scientific">Leishmania infantum</name>
    <dbReference type="NCBI Taxonomy" id="5671"/>
    <lineage>
        <taxon>Eukaryota</taxon>
        <taxon>Discoba</taxon>
        <taxon>Euglenozoa</taxon>
        <taxon>Kinetoplastea</taxon>
        <taxon>Metakinetoplastina</taxon>
        <taxon>Trypanosomatida</taxon>
        <taxon>Trypanosomatidae</taxon>
        <taxon>Leishmaniinae</taxon>
        <taxon>Leishmania</taxon>
    </lineage>
</organism>
<evidence type="ECO:0000313" key="2">
    <source>
        <dbReference type="EMBL" id="CAC9488511.1"/>
    </source>
</evidence>
<proteinExistence type="predicted"/>
<protein>
    <submittedName>
        <fullName evidence="2">Hypothetical_protein</fullName>
    </submittedName>
</protein>
<feature type="region of interest" description="Disordered" evidence="1">
    <location>
        <begin position="51"/>
        <end position="87"/>
    </location>
</feature>
<dbReference type="AlphaFoldDB" id="A0A6L0XDK0"/>
<feature type="region of interest" description="Disordered" evidence="1">
    <location>
        <begin position="1"/>
        <end position="36"/>
    </location>
</feature>
<reference evidence="2" key="1">
    <citation type="submission" date="2020-06" db="EMBL/GenBank/DDBJ databases">
        <authorList>
            <person name="Gonzalez-de la Fuente S."/>
            <person name="Peiro-Pastor R."/>
            <person name="Rastrojo A."/>
            <person name="Moreno J."/>
            <person name="Carrasco-Ramiro F."/>
            <person name="Requena JM."/>
            <person name="Aguado B."/>
        </authorList>
    </citation>
    <scope>NUCLEOTIDE SEQUENCE</scope>
</reference>
<evidence type="ECO:0000313" key="3">
    <source>
        <dbReference type="Proteomes" id="UP000255414"/>
    </source>
</evidence>
<dbReference type="Proteomes" id="UP000255414">
    <property type="component" value="Chromosome 22"/>
</dbReference>